<feature type="repeat" description="WD" evidence="5">
    <location>
        <begin position="858"/>
        <end position="890"/>
    </location>
</feature>
<sequence length="2276" mass="250771">MGQVIGRAPVLPEGLPFLNLPRNTVLELWEAFNDCAEGFGLTLDEFQEIIRVTLKEYLGYSDKKLNSLSENIFHIFDDDENGLIDALEFLSAFSLISGMSVEEKVRYIFGIYDFDESGLLSVDEMTLALRSSISGLTKLSGIDPPLESELEKLSVAAFDDVPTSGNEAGMISRDGFVGYAVKTPELSSWINYYGDLQEVEVESFGGEKFTKALVAREGKPLARNVADKATMDDDSGAKDWLVTEEKGFAENFVPQEPWQNTVSFTEPSSLPKEIPNTAPSTTLNLDWIHGFNSRESRQNLFYTKAGDSIIYPAGAVGVKLSGLSRDAEKTQMFANDHTDKITSLAVHHESKSMTFVATGQAGLVPKINVWTSHTMENKVVIVGFHKVGVAQLDFSPSGNLLVSVGNDQYHSIAVYDWKKKVAVFTSVSTIQPVLDARWLDEEHFSTCGQNHVYFWSRSGQVYHRQRGLFGKKISLQSMTAVAAVNKNVVTGASTGHLAIWEGRNCVRAIKAHSGSITALHVPVDNNNEALGLCSASADGKVQLWSPNLEVGSMFDVSALGCIDRSVSGVAWDPSNKKILVGMYSSEVYEINDSEGFNIHDGPLVTGHYSQSVWSVAVNPVNPNQYVTVGSDKTVRIWDASLKKLVRMVVLDTMCRSVAYSPDGTQIAVGFGGGGSKEFKQKKDGGFVILNEDDLTIVHEARDSKQTLTCCKFSADGNSLAFGSMDRCIYVYNVGDFASKAKARGHKGAVSNIDFGRVFGTNNAVFIQSNSDVGEILFWDIETGEQQTPRNQRDTEWETQTCTLGWPTKGAWGPYADSCKLTTCCRSSSGELLATGDSFGRIKIYRYPAIAQNQNFVAFTGHAARVTNLRFSPDDKFLFSSGGDDCCVFQWVHEADGYEEEAARIEPNPEDALDLTDGKAWDKPAVWEMANDEDMSYTFAMEEQARDEDFTPVKPWQRTIVAPPEFEEDVTEPDDTLVLEHIHGYRGSDCRSNLFYGIGGYALYHIGTTVVRYNIKDNVQSFYQDARDEIVSLALHPTRPICAIGQAGKIPFIHVFDYETMTTIQTFSGHHRRAVSNVVFDPSGRYLLSVGLDVYHTMVIYDWENGSVKAKTKTVEEKTLAVDFTRDGRGVVQCGVDFIRFWDISGRVVNYKTAILGGKGKVQPFFSIGWTGNYPVIGTTDGHLYRFLGRKVDVSVKAHSSTIYSLHSTNVGICSGSRDGTVKLWSQSLECQLSIDMQMLGSLHPPVKSVCWDNELGKVLVGTAGNEIWEVASSDGQNLHLDGPLSQGHFDNELWGMSVNPAAPHYATVGDDKTLRIWDLFEHKCIKMTALEMMSRACCYSPDGVMIAVGFGSPVKKSTKQFDGKWMIMSEDDFSIMYEARDCQKWITEMKWSPNGEKIVVGSWDNKIYLYDVDSGDRSKLKVTQTAIISQHNSFVTHVDFSSATGATSYFQSNCGAYELCYFEADTGMYIPAASRLNKTRWESQTSVLGWGVQGCWPAQNDGTEITACDVNLVNEFGNVVTAWGDNFGRLRLARYPTLSSFCGQKKFRGHSGHIVKVRWAGGDSHLLTMGSKDKGIFVWRHEADDQAVMDTRQVTTEVIDDSDVETEVPMVVGEVPREAEGLDGGTGVDKPWVASIVEPSDPPPSNSDIPDKKLRLIYAHGVETQTTRNAVLYNANHEVLYPNAGLAVVYNKEDHAQNFYKGHEGNSVSALAVTQDGRFAASGDSCLRPRVRVFDACTCTEIVTLREFHRSGIVSLNFSSDNRKLVSVASDADKSICIWQSLSGTWHDGQMQCTAKGANEKVYFSMFTSPECDYQMCSGGVSHIKFWTVEGANLTSSRGLFGNVAKVQPMLCGAPLGKKFVTGTVSGHLYVWSGRKLEKIVRAHERGINAIHSCAGGLVTGGKDGFVKLWATNLEHLKRYDLNEASVAPLDVGVRSVFAGLDVTGTVITKILVGTKSSEIYEIAMKSGSMLQLHEGHYANEVWGLAMHPTDKDIYATVGDDKTLRIWSVSLNRMLRKLKTDTQMRSVAWSNDGKFLLVGCGGNSDGKRGKKDGAFLIIETVSLDVKFEGRDSRHWIRDVKYSPDGTSFAVASMDQKVYLYETKNFVLRAKAEKHNASILFFDFSTDSQMIQSDAADQEHLIHNSNDGAHFGLPSQIKNVDWFTYTCIYGWPCQGIWPTKKEIGAPTPVCANRSGDRKLLATGLTGGQVKLYNYPALKSAKGSVELGHSGEVANCRFALDDETLVTVGKNDRAIFVWRLVGGGGGKDGGKAGEEKKE</sequence>
<dbReference type="InterPro" id="IPR055442">
    <property type="entry name" value="Beta-prop_EML-like_2nd"/>
</dbReference>
<accession>A0A9W7DY15</accession>
<keyword evidence="8" id="KW-1185">Reference proteome</keyword>
<keyword evidence="4" id="KW-0106">Calcium</keyword>
<dbReference type="GO" id="GO:0008017">
    <property type="term" value="F:microtubule binding"/>
    <property type="evidence" value="ECO:0007669"/>
    <property type="project" value="TreeGrafter"/>
</dbReference>
<name>A0A9W7DY15_9STRA</name>
<evidence type="ECO:0000313" key="8">
    <source>
        <dbReference type="Proteomes" id="UP001165122"/>
    </source>
</evidence>
<dbReference type="InterPro" id="IPR002048">
    <property type="entry name" value="EF_hand_dom"/>
</dbReference>
<evidence type="ECO:0000313" key="7">
    <source>
        <dbReference type="EMBL" id="GMH58998.1"/>
    </source>
</evidence>
<comment type="similarity">
    <text evidence="1">Belongs to the WD repeat EMAP family.</text>
</comment>
<dbReference type="InterPro" id="IPR011047">
    <property type="entry name" value="Quinoprotein_ADH-like_sf"/>
</dbReference>
<evidence type="ECO:0000256" key="2">
    <source>
        <dbReference type="ARBA" id="ARBA00022574"/>
    </source>
</evidence>
<dbReference type="InterPro" id="IPR005108">
    <property type="entry name" value="HELP"/>
</dbReference>
<dbReference type="InterPro" id="IPR018247">
    <property type="entry name" value="EF_Hand_1_Ca_BS"/>
</dbReference>
<dbReference type="EMBL" id="BRXW01000483">
    <property type="protein sequence ID" value="GMH58998.1"/>
    <property type="molecule type" value="Genomic_DNA"/>
</dbReference>
<feature type="repeat" description="WD" evidence="5">
    <location>
        <begin position="605"/>
        <end position="647"/>
    </location>
</feature>
<dbReference type="InterPro" id="IPR015943">
    <property type="entry name" value="WD40/YVTN_repeat-like_dom_sf"/>
</dbReference>
<organism evidence="7 8">
    <name type="scientific">Triparma laevis f. longispina</name>
    <dbReference type="NCBI Taxonomy" id="1714387"/>
    <lineage>
        <taxon>Eukaryota</taxon>
        <taxon>Sar</taxon>
        <taxon>Stramenopiles</taxon>
        <taxon>Ochrophyta</taxon>
        <taxon>Bolidophyceae</taxon>
        <taxon>Parmales</taxon>
        <taxon>Triparmaceae</taxon>
        <taxon>Triparma</taxon>
    </lineage>
</organism>
<dbReference type="InterPro" id="IPR011992">
    <property type="entry name" value="EF-hand-dom_pair"/>
</dbReference>
<dbReference type="PROSITE" id="PS50082">
    <property type="entry name" value="WD_REPEATS_2"/>
    <property type="match status" value="6"/>
</dbReference>
<dbReference type="Gene3D" id="2.130.10.10">
    <property type="entry name" value="YVTN repeat-like/Quinoprotein amine dehydrogenase"/>
    <property type="match status" value="6"/>
</dbReference>
<feature type="repeat" description="WD" evidence="5">
    <location>
        <begin position="1386"/>
        <end position="1420"/>
    </location>
</feature>
<dbReference type="CDD" id="cd00051">
    <property type="entry name" value="EFh"/>
    <property type="match status" value="1"/>
</dbReference>
<dbReference type="SUPFAM" id="SSF50978">
    <property type="entry name" value="WD40 repeat-like"/>
    <property type="match status" value="4"/>
</dbReference>
<dbReference type="SUPFAM" id="SSF47473">
    <property type="entry name" value="EF-hand"/>
    <property type="match status" value="1"/>
</dbReference>
<dbReference type="OrthoDB" id="47802at2759"/>
<feature type="domain" description="EF-hand" evidence="6">
    <location>
        <begin position="100"/>
        <end position="135"/>
    </location>
</feature>
<evidence type="ECO:0000256" key="4">
    <source>
        <dbReference type="ARBA" id="ARBA00022837"/>
    </source>
</evidence>
<dbReference type="Pfam" id="PF23409">
    <property type="entry name" value="Beta-prop_EML"/>
    <property type="match status" value="3"/>
</dbReference>
<dbReference type="InterPro" id="IPR001680">
    <property type="entry name" value="WD40_rpt"/>
</dbReference>
<reference evidence="8" key="1">
    <citation type="journal article" date="2023" name="Commun. Biol.">
        <title>Genome analysis of Parmales, the sister group of diatoms, reveals the evolutionary specialization of diatoms from phago-mixotrophs to photoautotrophs.</title>
        <authorList>
            <person name="Ban H."/>
            <person name="Sato S."/>
            <person name="Yoshikawa S."/>
            <person name="Yamada K."/>
            <person name="Nakamura Y."/>
            <person name="Ichinomiya M."/>
            <person name="Sato N."/>
            <person name="Blanc-Mathieu R."/>
            <person name="Endo H."/>
            <person name="Kuwata A."/>
            <person name="Ogata H."/>
        </authorList>
    </citation>
    <scope>NUCLEOTIDE SEQUENCE [LARGE SCALE GENOMIC DNA]</scope>
    <source>
        <strain evidence="8">NIES 3700</strain>
    </source>
</reference>
<dbReference type="PANTHER" id="PTHR13720">
    <property type="entry name" value="WD-40 REPEAT PROTEIN"/>
    <property type="match status" value="1"/>
</dbReference>
<dbReference type="SUPFAM" id="SSF50998">
    <property type="entry name" value="Quinoprotein alcohol dehydrogenase-like"/>
    <property type="match status" value="1"/>
</dbReference>
<dbReference type="PANTHER" id="PTHR13720:SF33">
    <property type="entry name" value="HELP DOMAIN-CONTAINING PROTEIN"/>
    <property type="match status" value="1"/>
</dbReference>
<evidence type="ECO:0000256" key="5">
    <source>
        <dbReference type="PROSITE-ProRule" id="PRU00221"/>
    </source>
</evidence>
<gene>
    <name evidence="7" type="ORF">TrLO_g808</name>
</gene>
<protein>
    <recommendedName>
        <fullName evidence="6">EF-hand domain-containing protein</fullName>
    </recommendedName>
</protein>
<feature type="repeat" description="WD" evidence="5">
    <location>
        <begin position="1296"/>
        <end position="1327"/>
    </location>
</feature>
<evidence type="ECO:0000256" key="1">
    <source>
        <dbReference type="ARBA" id="ARBA00006489"/>
    </source>
</evidence>
<dbReference type="Pfam" id="PF03451">
    <property type="entry name" value="HELP"/>
    <property type="match status" value="2"/>
</dbReference>
<proteinExistence type="inferred from homology"/>
<dbReference type="InterPro" id="IPR036322">
    <property type="entry name" value="WD40_repeat_dom_sf"/>
</dbReference>
<dbReference type="Pfam" id="PF23414">
    <property type="entry name" value="Beta-prop_EML_2"/>
    <property type="match status" value="3"/>
</dbReference>
<feature type="domain" description="EF-hand" evidence="6">
    <location>
        <begin position="64"/>
        <end position="99"/>
    </location>
</feature>
<keyword evidence="2 5" id="KW-0853">WD repeat</keyword>
<comment type="caution">
    <text evidence="7">The sequence shown here is derived from an EMBL/GenBank/DDBJ whole genome shotgun (WGS) entry which is preliminary data.</text>
</comment>
<keyword evidence="3" id="KW-0677">Repeat</keyword>
<feature type="repeat" description="WD" evidence="5">
    <location>
        <begin position="1547"/>
        <end position="1579"/>
    </location>
</feature>
<dbReference type="Proteomes" id="UP001165122">
    <property type="component" value="Unassembled WGS sequence"/>
</dbReference>
<dbReference type="Gene3D" id="1.10.238.10">
    <property type="entry name" value="EF-hand"/>
    <property type="match status" value="1"/>
</dbReference>
<dbReference type="PROSITE" id="PS00018">
    <property type="entry name" value="EF_HAND_1"/>
    <property type="match status" value="2"/>
</dbReference>
<feature type="repeat" description="WD" evidence="5">
    <location>
        <begin position="1195"/>
        <end position="1225"/>
    </location>
</feature>
<dbReference type="PROSITE" id="PS50222">
    <property type="entry name" value="EF_HAND_2"/>
    <property type="match status" value="2"/>
</dbReference>
<dbReference type="SMART" id="SM00320">
    <property type="entry name" value="WD40"/>
    <property type="match status" value="25"/>
</dbReference>
<dbReference type="GO" id="GO:0005509">
    <property type="term" value="F:calcium ion binding"/>
    <property type="evidence" value="ECO:0007669"/>
    <property type="project" value="InterPro"/>
</dbReference>
<evidence type="ECO:0000259" key="6">
    <source>
        <dbReference type="PROSITE" id="PS50222"/>
    </source>
</evidence>
<evidence type="ECO:0000256" key="3">
    <source>
        <dbReference type="ARBA" id="ARBA00022737"/>
    </source>
</evidence>
<dbReference type="InterPro" id="IPR050630">
    <property type="entry name" value="WD_repeat_EMAP"/>
</dbReference>
<dbReference type="InterPro" id="IPR055439">
    <property type="entry name" value="Beta-prop_EML_1st"/>
</dbReference>